<evidence type="ECO:0000313" key="4">
    <source>
        <dbReference type="Proteomes" id="UP000252415"/>
    </source>
</evidence>
<keyword evidence="4" id="KW-1185">Reference proteome</keyword>
<name>A0A368VXE8_9BACL</name>
<feature type="chain" id="PRO_5016663498" evidence="1">
    <location>
        <begin position="26"/>
        <end position="318"/>
    </location>
</feature>
<protein>
    <submittedName>
        <fullName evidence="3">S-layer family protein</fullName>
    </submittedName>
</protein>
<evidence type="ECO:0000313" key="3">
    <source>
        <dbReference type="EMBL" id="RCW46586.1"/>
    </source>
</evidence>
<dbReference type="Pfam" id="PF00395">
    <property type="entry name" value="SLH"/>
    <property type="match status" value="2"/>
</dbReference>
<dbReference type="OrthoDB" id="1738667at2"/>
<comment type="caution">
    <text evidence="3">The sequence shown here is derived from an EMBL/GenBank/DDBJ whole genome shotgun (WGS) entry which is preliminary data.</text>
</comment>
<dbReference type="InterPro" id="IPR001119">
    <property type="entry name" value="SLH_dom"/>
</dbReference>
<keyword evidence="1" id="KW-0732">Signal</keyword>
<dbReference type="PROSITE" id="PS51272">
    <property type="entry name" value="SLH"/>
    <property type="match status" value="2"/>
</dbReference>
<reference evidence="3 4" key="1">
    <citation type="submission" date="2018-07" db="EMBL/GenBank/DDBJ databases">
        <title>Genomic Encyclopedia of Type Strains, Phase III (KMG-III): the genomes of soil and plant-associated and newly described type strains.</title>
        <authorList>
            <person name="Whitman W."/>
        </authorList>
    </citation>
    <scope>NUCLEOTIDE SEQUENCE [LARGE SCALE GENOMIC DNA]</scope>
    <source>
        <strain evidence="3 4">CECT 7506</strain>
    </source>
</reference>
<accession>A0A368VXE8</accession>
<sequence length="318" mass="35254">MKKRSFIVLALVAMMLFTLGQTVWAFKDIKNDPNEQKIIELKKLGVLSGDQKEDKFNPKGKVSYAAGISMIVKGLDLNIDHIRFIKEPKASDYFPNLKDDAWYSKAFIIANLNGLEIPKTVKANDTMTREQFAHHLFKAILTKGDFAFIEIFMTLEDEADVNSAYMDSIQKLIISKVVTLDSSNKFYPKQAITRSDAAGWLHDAIKFVKETTPIPELPEQPALDLKLSVTAVNSDINKVTVSTQVPHPGYSIRISSIGFEGDKAVINVETVLPDPDKMYPQVMTDVQVSTYVDAVFKPVLPSKTSADESVSSSGSAAE</sequence>
<feature type="domain" description="SLH" evidence="2">
    <location>
        <begin position="152"/>
        <end position="215"/>
    </location>
</feature>
<dbReference type="EMBL" id="QPJD01000009">
    <property type="protein sequence ID" value="RCW46586.1"/>
    <property type="molecule type" value="Genomic_DNA"/>
</dbReference>
<feature type="signal peptide" evidence="1">
    <location>
        <begin position="1"/>
        <end position="25"/>
    </location>
</feature>
<organism evidence="3 4">
    <name type="scientific">Paenibacillus prosopidis</name>
    <dbReference type="NCBI Taxonomy" id="630520"/>
    <lineage>
        <taxon>Bacteria</taxon>
        <taxon>Bacillati</taxon>
        <taxon>Bacillota</taxon>
        <taxon>Bacilli</taxon>
        <taxon>Bacillales</taxon>
        <taxon>Paenibacillaceae</taxon>
        <taxon>Paenibacillus</taxon>
    </lineage>
</organism>
<proteinExistence type="predicted"/>
<gene>
    <name evidence="3" type="ORF">DFP97_109236</name>
</gene>
<dbReference type="RefSeq" id="WP_114381221.1">
    <property type="nucleotide sequence ID" value="NZ_QPJD01000009.1"/>
</dbReference>
<dbReference type="AlphaFoldDB" id="A0A368VXE8"/>
<evidence type="ECO:0000256" key="1">
    <source>
        <dbReference type="SAM" id="SignalP"/>
    </source>
</evidence>
<feature type="domain" description="SLH" evidence="2">
    <location>
        <begin position="21"/>
        <end position="85"/>
    </location>
</feature>
<evidence type="ECO:0000259" key="2">
    <source>
        <dbReference type="PROSITE" id="PS51272"/>
    </source>
</evidence>
<dbReference type="Proteomes" id="UP000252415">
    <property type="component" value="Unassembled WGS sequence"/>
</dbReference>